<dbReference type="OrthoDB" id="8969270at2"/>
<protein>
    <submittedName>
        <fullName evidence="2">DUF4123 domain-containing protein</fullName>
    </submittedName>
</protein>
<dbReference type="AlphaFoldDB" id="A0A3D8K5M0"/>
<feature type="domain" description="DUF4123" evidence="1">
    <location>
        <begin position="7"/>
        <end position="124"/>
    </location>
</feature>
<evidence type="ECO:0000259" key="1">
    <source>
        <dbReference type="Pfam" id="PF13503"/>
    </source>
</evidence>
<accession>A0A3D8K5M0</accession>
<gene>
    <name evidence="2" type="ORF">DWV00_02990</name>
</gene>
<comment type="caution">
    <text evidence="2">The sequence shown here is derived from an EMBL/GenBank/DDBJ whole genome shotgun (WGS) entry which is preliminary data.</text>
</comment>
<organism evidence="2 3">
    <name type="scientific">Trinickia dinghuensis</name>
    <dbReference type="NCBI Taxonomy" id="2291023"/>
    <lineage>
        <taxon>Bacteria</taxon>
        <taxon>Pseudomonadati</taxon>
        <taxon>Pseudomonadota</taxon>
        <taxon>Betaproteobacteria</taxon>
        <taxon>Burkholderiales</taxon>
        <taxon>Burkholderiaceae</taxon>
        <taxon>Trinickia</taxon>
    </lineage>
</organism>
<dbReference type="Pfam" id="PF13503">
    <property type="entry name" value="DUF4123"/>
    <property type="match status" value="1"/>
</dbReference>
<dbReference type="InterPro" id="IPR025391">
    <property type="entry name" value="DUF4123"/>
</dbReference>
<proteinExistence type="predicted"/>
<sequence>MQHDPDLFSLIDGAASPARLAPLLEQSGAQFVSLYKALPEAQLGPASLFLARIDDPDATWLGELNEIDLHSPCLTLFWSRVSLQELAIHLSAFLFAGIGEGMTVMIRFFDPRNTGAVLEMWSEQIRDMFLSPIVRLKYRGRHEQWQTVESDPPNAGCIFRSVAIDLDQQDIDKLTAHSEPDVLMASLVDFGHIDQTLPYRRRFLDFEPRYIRALDWGFVEPRDRLTYCDYSYRFGANFDQHRQVRDALTSRRETSASFDATMDRIPRSVWNDLKRRNEALLRAYP</sequence>
<dbReference type="Proteomes" id="UP000256838">
    <property type="component" value="Unassembled WGS sequence"/>
</dbReference>
<keyword evidence="3" id="KW-1185">Reference proteome</keyword>
<name>A0A3D8K5M0_9BURK</name>
<evidence type="ECO:0000313" key="3">
    <source>
        <dbReference type="Proteomes" id="UP000256838"/>
    </source>
</evidence>
<evidence type="ECO:0000313" key="2">
    <source>
        <dbReference type="EMBL" id="RDV00734.1"/>
    </source>
</evidence>
<dbReference type="EMBL" id="QRGA01000001">
    <property type="protein sequence ID" value="RDV00734.1"/>
    <property type="molecule type" value="Genomic_DNA"/>
</dbReference>
<dbReference type="RefSeq" id="WP_115532005.1">
    <property type="nucleotide sequence ID" value="NZ_QRGA01000001.1"/>
</dbReference>
<reference evidence="2 3" key="1">
    <citation type="submission" date="2018-08" db="EMBL/GenBank/DDBJ databases">
        <title>Paraburkholderia sp. DHOM06 isolated from forest soil.</title>
        <authorList>
            <person name="Gao Z.-H."/>
            <person name="Qiu L.-H."/>
        </authorList>
    </citation>
    <scope>NUCLEOTIDE SEQUENCE [LARGE SCALE GENOMIC DNA]</scope>
    <source>
        <strain evidence="2 3">DHOM06</strain>
    </source>
</reference>